<gene>
    <name evidence="3" type="primary">LOC118281186</name>
</gene>
<feature type="compositionally biased region" description="Polar residues" evidence="1">
    <location>
        <begin position="215"/>
        <end position="225"/>
    </location>
</feature>
<keyword evidence="2" id="KW-1185">Reference proteome</keyword>
<dbReference type="PANTHER" id="PTHR10773">
    <property type="entry name" value="DNA-DIRECTED RNA POLYMERASES I, II, AND III SUBUNIT RPABC2"/>
    <property type="match status" value="1"/>
</dbReference>
<sequence>MNEININIEGYNVNGICVGCLNYNRRMFYNSAIKECFRLLANIDVPDGLEIQVCWECLARVKSAIKFRSQLLKSYDFLIKYSKEHTFLDSPHDFEPYASNSLFKTQVTIEQVKVPEGEEEEEKEALVKKEEQPLEYSFDVDHKPFVPFGDMNQKPFNMLWDYDNHLKAKKSSDTPFEDETNETKPQIFFKLEDMYDDSRSESSSPTLTIVMPSDFQSDSEVSPNHTGLDFDENASTPDTRNHQEWLDDERKGFNNLGKNCIKKRSKEGNERTMGPPCQCRYKCFEKISEEQRLECFKQFSLLGNRVQQWNFIIKYTERLNKKRCTNMHSNNHRKYTYKYYLPIFASSSEVAGSSLPILTSSSEVAGSSLPILTSSSEVTGSSLPILTSSSEATSASETDCEKVLVCYIMFINTLAASETTVRSALTKYYETTILEDRRVIYGFHGIDKKISVYGDRQIYENSQAITYDSSIRNKMYDPFTEDFGSKSSLSPSSAERRPLLNKGLPLSPPRAIIGSSYSSPFSLKVSHSMPNSELKYENLREGYQTEKSTAELLTSIPSNNSGSICDTQFSPHTGVDIAQNSLTTDTKAARKRERNREEWRDVKRKRLKNLGKKYIMKSGKIVGEKKMGPPCGCRNKCYEHITEEQRLECFKRFWDLGDRVLQWNFILNNTQKFNKKRCTKMHNKNQRKYTFKYYLPILPSSSEVTYASEVTNSSEVAGPSNDTGLTNRTSSSEPLTSSKTDVEKIIVCYIMFSNTLAISETTIKTAWSKYKGTPISQDGRGRHANHKIILDTAMRNSVCDHVQTFLSPKSPCNKDQIIYLYDLNFAKMFRMYLDWFDPKKYSSKATILRHYREIVHSHFNIVFDHSKRYQ</sequence>
<name>A0A9R0EYZ2_SPOFR</name>
<accession>A0A9R0EYZ2</accession>
<dbReference type="PANTHER" id="PTHR10773:SF19">
    <property type="match status" value="1"/>
</dbReference>
<reference evidence="3" key="1">
    <citation type="submission" date="2025-08" db="UniProtKB">
        <authorList>
            <consortium name="RefSeq"/>
        </authorList>
    </citation>
    <scope>IDENTIFICATION</scope>
    <source>
        <tissue evidence="3">Whole larval tissue</tissue>
    </source>
</reference>
<proteinExistence type="predicted"/>
<evidence type="ECO:0000256" key="1">
    <source>
        <dbReference type="SAM" id="MobiDB-lite"/>
    </source>
</evidence>
<dbReference type="Proteomes" id="UP000829999">
    <property type="component" value="Chromosome 19"/>
</dbReference>
<organism evidence="2 3">
    <name type="scientific">Spodoptera frugiperda</name>
    <name type="common">Fall armyworm</name>
    <dbReference type="NCBI Taxonomy" id="7108"/>
    <lineage>
        <taxon>Eukaryota</taxon>
        <taxon>Metazoa</taxon>
        <taxon>Ecdysozoa</taxon>
        <taxon>Arthropoda</taxon>
        <taxon>Hexapoda</taxon>
        <taxon>Insecta</taxon>
        <taxon>Pterygota</taxon>
        <taxon>Neoptera</taxon>
        <taxon>Endopterygota</taxon>
        <taxon>Lepidoptera</taxon>
        <taxon>Glossata</taxon>
        <taxon>Ditrysia</taxon>
        <taxon>Noctuoidea</taxon>
        <taxon>Noctuidae</taxon>
        <taxon>Amphipyrinae</taxon>
        <taxon>Spodoptera</taxon>
    </lineage>
</organism>
<protein>
    <submittedName>
        <fullName evidence="3">Uncharacterized protein LOC118281186 isoform X1</fullName>
    </submittedName>
</protein>
<feature type="region of interest" description="Disordered" evidence="1">
    <location>
        <begin position="712"/>
        <end position="736"/>
    </location>
</feature>
<dbReference type="OrthoDB" id="427030at2759"/>
<dbReference type="AlphaFoldDB" id="A0A9R0EYZ2"/>
<evidence type="ECO:0000313" key="3">
    <source>
        <dbReference type="RefSeq" id="XP_050556414.1"/>
    </source>
</evidence>
<dbReference type="GeneID" id="118281186"/>
<dbReference type="RefSeq" id="XP_050556414.1">
    <property type="nucleotide sequence ID" value="XM_050700457.1"/>
</dbReference>
<feature type="region of interest" description="Disordered" evidence="1">
    <location>
        <begin position="215"/>
        <end position="246"/>
    </location>
</feature>
<evidence type="ECO:0000313" key="2">
    <source>
        <dbReference type="Proteomes" id="UP000829999"/>
    </source>
</evidence>